<keyword evidence="1" id="KW-1133">Transmembrane helix</keyword>
<evidence type="ECO:0000313" key="3">
    <source>
        <dbReference type="Proteomes" id="UP001385892"/>
    </source>
</evidence>
<proteinExistence type="predicted"/>
<keyword evidence="3" id="KW-1185">Reference proteome</keyword>
<evidence type="ECO:0000313" key="2">
    <source>
        <dbReference type="EMBL" id="MEJ8851267.1"/>
    </source>
</evidence>
<organism evidence="2 3">
    <name type="scientific">Variovorax rhizosphaerae</name>
    <dbReference type="NCBI Taxonomy" id="1836200"/>
    <lineage>
        <taxon>Bacteria</taxon>
        <taxon>Pseudomonadati</taxon>
        <taxon>Pseudomonadota</taxon>
        <taxon>Betaproteobacteria</taxon>
        <taxon>Burkholderiales</taxon>
        <taxon>Comamonadaceae</taxon>
        <taxon>Variovorax</taxon>
    </lineage>
</organism>
<sequence>MPFAGLGLHFLLALFCAFHVVRTRRQLYWLFILFAFPLLGSLVYFFMVYLPNSRLERGAMKAVAATARTIDPMKEVRRARTDF</sequence>
<feature type="transmembrane region" description="Helical" evidence="1">
    <location>
        <begin position="27"/>
        <end position="50"/>
    </location>
</feature>
<keyword evidence="1" id="KW-0472">Membrane</keyword>
<gene>
    <name evidence="2" type="ORF">WKW82_31845</name>
</gene>
<evidence type="ECO:0000256" key="1">
    <source>
        <dbReference type="SAM" id="Phobius"/>
    </source>
</evidence>
<accession>A0ABU8WUQ3</accession>
<dbReference type="Proteomes" id="UP001385892">
    <property type="component" value="Unassembled WGS sequence"/>
</dbReference>
<reference evidence="2 3" key="1">
    <citation type="submission" date="2024-03" db="EMBL/GenBank/DDBJ databases">
        <title>Novel species of the genus Variovorax.</title>
        <authorList>
            <person name="Liu Q."/>
            <person name="Xin Y.-H."/>
        </authorList>
    </citation>
    <scope>NUCLEOTIDE SEQUENCE [LARGE SCALE GENOMIC DNA]</scope>
    <source>
        <strain evidence="2 3">KACC 18900</strain>
    </source>
</reference>
<name>A0ABU8WUQ3_9BURK</name>
<comment type="caution">
    <text evidence="2">The sequence shown here is derived from an EMBL/GenBank/DDBJ whole genome shotgun (WGS) entry which is preliminary data.</text>
</comment>
<protein>
    <submittedName>
        <fullName evidence="2">PLDc N-terminal domain-containing protein</fullName>
    </submittedName>
</protein>
<dbReference type="RefSeq" id="WP_340346834.1">
    <property type="nucleotide sequence ID" value="NZ_JBBKZT010000021.1"/>
</dbReference>
<dbReference type="EMBL" id="JBBKZT010000021">
    <property type="protein sequence ID" value="MEJ8851267.1"/>
    <property type="molecule type" value="Genomic_DNA"/>
</dbReference>
<keyword evidence="1" id="KW-0812">Transmembrane</keyword>